<sequence length="241" mass="26292">MSTGYSGFKHPGYEEDNRWTAVDNYTSKHLNTASKLNEALNNALKNSDAHGLPPISVSEHQGKFLMLQARMSGAKHILEVGLLGGYSTIWLANSNPDVKVTTVEVSEDNAAVAKENLKAAGVADRVEVVVGSGVEVLPRLVEEVKAGKRPPFGFFFIDADKQNNWTYVDNACEMALPKACIYVDNVVRKGNLAEESATDERILGNRKMVENVGKDSRLDATVIQTVSDKNYDGFLFAVVKG</sequence>
<keyword evidence="2" id="KW-0808">Transferase</keyword>
<gene>
    <name evidence="5" type="ORF">NA57DRAFT_69734</name>
</gene>
<dbReference type="GO" id="GO:0008171">
    <property type="term" value="F:O-methyltransferase activity"/>
    <property type="evidence" value="ECO:0007669"/>
    <property type="project" value="InterPro"/>
</dbReference>
<dbReference type="Pfam" id="PF01596">
    <property type="entry name" value="Methyltransf_3"/>
    <property type="match status" value="1"/>
</dbReference>
<protein>
    <submittedName>
        <fullName evidence="5">O-methyltransferas-like protein family 3</fullName>
    </submittedName>
</protein>
<dbReference type="InterPro" id="IPR002935">
    <property type="entry name" value="SAM_O-MeTrfase"/>
</dbReference>
<dbReference type="InterPro" id="IPR050362">
    <property type="entry name" value="Cation-dep_OMT"/>
</dbReference>
<comment type="caution">
    <text evidence="5">The sequence shown here is derived from an EMBL/GenBank/DDBJ whole genome shotgun (WGS) entry which is preliminary data.</text>
</comment>
<evidence type="ECO:0000313" key="6">
    <source>
        <dbReference type="Proteomes" id="UP000799772"/>
    </source>
</evidence>
<evidence type="ECO:0000256" key="1">
    <source>
        <dbReference type="ARBA" id="ARBA00022603"/>
    </source>
</evidence>
<keyword evidence="1" id="KW-0489">Methyltransferase</keyword>
<dbReference type="EMBL" id="ML978145">
    <property type="protein sequence ID" value="KAF2092532.1"/>
    <property type="molecule type" value="Genomic_DNA"/>
</dbReference>
<proteinExistence type="inferred from homology"/>
<dbReference type="OrthoDB" id="10251242at2759"/>
<organism evidence="5 6">
    <name type="scientific">Rhizodiscina lignyota</name>
    <dbReference type="NCBI Taxonomy" id="1504668"/>
    <lineage>
        <taxon>Eukaryota</taxon>
        <taxon>Fungi</taxon>
        <taxon>Dikarya</taxon>
        <taxon>Ascomycota</taxon>
        <taxon>Pezizomycotina</taxon>
        <taxon>Dothideomycetes</taxon>
        <taxon>Pleosporomycetidae</taxon>
        <taxon>Aulographales</taxon>
        <taxon>Rhizodiscinaceae</taxon>
        <taxon>Rhizodiscina</taxon>
    </lineage>
</organism>
<dbReference type="Proteomes" id="UP000799772">
    <property type="component" value="Unassembled WGS sequence"/>
</dbReference>
<dbReference type="GO" id="GO:0032259">
    <property type="term" value="P:methylation"/>
    <property type="evidence" value="ECO:0007669"/>
    <property type="project" value="UniProtKB-KW"/>
</dbReference>
<comment type="similarity">
    <text evidence="4">Belongs to the class I-like SAM-binding methyltransferase superfamily. Cation-dependent O-methyltransferase family.</text>
</comment>
<accession>A0A9P4M2Q5</accession>
<evidence type="ECO:0000313" key="5">
    <source>
        <dbReference type="EMBL" id="KAF2092532.1"/>
    </source>
</evidence>
<keyword evidence="6" id="KW-1185">Reference proteome</keyword>
<keyword evidence="3" id="KW-0949">S-adenosyl-L-methionine</keyword>
<dbReference type="GO" id="GO:0008757">
    <property type="term" value="F:S-adenosylmethionine-dependent methyltransferase activity"/>
    <property type="evidence" value="ECO:0007669"/>
    <property type="project" value="TreeGrafter"/>
</dbReference>
<dbReference type="SUPFAM" id="SSF53335">
    <property type="entry name" value="S-adenosyl-L-methionine-dependent methyltransferases"/>
    <property type="match status" value="1"/>
</dbReference>
<evidence type="ECO:0000256" key="2">
    <source>
        <dbReference type="ARBA" id="ARBA00022679"/>
    </source>
</evidence>
<dbReference type="Gene3D" id="3.40.50.150">
    <property type="entry name" value="Vaccinia Virus protein VP39"/>
    <property type="match status" value="1"/>
</dbReference>
<dbReference type="AlphaFoldDB" id="A0A9P4M2Q5"/>
<dbReference type="PANTHER" id="PTHR10509">
    <property type="entry name" value="O-METHYLTRANSFERASE-RELATED"/>
    <property type="match status" value="1"/>
</dbReference>
<reference evidence="5" key="1">
    <citation type="journal article" date="2020" name="Stud. Mycol.">
        <title>101 Dothideomycetes genomes: a test case for predicting lifestyles and emergence of pathogens.</title>
        <authorList>
            <person name="Haridas S."/>
            <person name="Albert R."/>
            <person name="Binder M."/>
            <person name="Bloem J."/>
            <person name="Labutti K."/>
            <person name="Salamov A."/>
            <person name="Andreopoulos B."/>
            <person name="Baker S."/>
            <person name="Barry K."/>
            <person name="Bills G."/>
            <person name="Bluhm B."/>
            <person name="Cannon C."/>
            <person name="Castanera R."/>
            <person name="Culley D."/>
            <person name="Daum C."/>
            <person name="Ezra D."/>
            <person name="Gonzalez J."/>
            <person name="Henrissat B."/>
            <person name="Kuo A."/>
            <person name="Liang C."/>
            <person name="Lipzen A."/>
            <person name="Lutzoni F."/>
            <person name="Magnuson J."/>
            <person name="Mondo S."/>
            <person name="Nolan M."/>
            <person name="Ohm R."/>
            <person name="Pangilinan J."/>
            <person name="Park H.-J."/>
            <person name="Ramirez L."/>
            <person name="Alfaro M."/>
            <person name="Sun H."/>
            <person name="Tritt A."/>
            <person name="Yoshinaga Y."/>
            <person name="Zwiers L.-H."/>
            <person name="Turgeon B."/>
            <person name="Goodwin S."/>
            <person name="Spatafora J."/>
            <person name="Crous P."/>
            <person name="Grigoriev I."/>
        </authorList>
    </citation>
    <scope>NUCLEOTIDE SEQUENCE</scope>
    <source>
        <strain evidence="5">CBS 133067</strain>
    </source>
</reference>
<evidence type="ECO:0000256" key="3">
    <source>
        <dbReference type="ARBA" id="ARBA00022691"/>
    </source>
</evidence>
<name>A0A9P4M2Q5_9PEZI</name>
<dbReference type="InterPro" id="IPR029063">
    <property type="entry name" value="SAM-dependent_MTases_sf"/>
</dbReference>
<evidence type="ECO:0000256" key="4">
    <source>
        <dbReference type="ARBA" id="ARBA00023453"/>
    </source>
</evidence>
<dbReference type="PROSITE" id="PS51682">
    <property type="entry name" value="SAM_OMT_I"/>
    <property type="match status" value="1"/>
</dbReference>
<dbReference type="PANTHER" id="PTHR10509:SF14">
    <property type="entry name" value="CAFFEOYL-COA O-METHYLTRANSFERASE 3-RELATED"/>
    <property type="match status" value="1"/>
</dbReference>